<dbReference type="PANTHER" id="PTHR12159">
    <property type="entry name" value="G/T AND G/U MISMATCH-SPECIFIC DNA GLYCOSYLASE"/>
    <property type="match status" value="1"/>
</dbReference>
<keyword evidence="1" id="KW-0227">DNA damage</keyword>
<dbReference type="InterPro" id="IPR005122">
    <property type="entry name" value="Uracil-DNA_glycosylase-like"/>
</dbReference>
<evidence type="ECO:0000256" key="1">
    <source>
        <dbReference type="ARBA" id="ARBA00022763"/>
    </source>
</evidence>
<dbReference type="InterPro" id="IPR015637">
    <property type="entry name" value="MUG/TDG"/>
</dbReference>
<dbReference type="OrthoDB" id="9799921at2"/>
<dbReference type="SMART" id="SM00986">
    <property type="entry name" value="UDG"/>
    <property type="match status" value="1"/>
</dbReference>
<comment type="caution">
    <text evidence="5">The sequence shown here is derived from an EMBL/GenBank/DDBJ whole genome shotgun (WGS) entry which is preliminary data.</text>
</comment>
<dbReference type="GO" id="GO:0008263">
    <property type="term" value="F:pyrimidine-specific mismatch base pair DNA N-glycosylase activity"/>
    <property type="evidence" value="ECO:0007669"/>
    <property type="project" value="TreeGrafter"/>
</dbReference>
<dbReference type="SUPFAM" id="SSF52141">
    <property type="entry name" value="Uracil-DNA glycosylase-like"/>
    <property type="match status" value="1"/>
</dbReference>
<dbReference type="Pfam" id="PF03167">
    <property type="entry name" value="UDG"/>
    <property type="match status" value="1"/>
</dbReference>
<name>A0A3E0VLZ5_9MICO</name>
<dbReference type="InterPro" id="IPR036895">
    <property type="entry name" value="Uracil-DNA_glycosylase-like_sf"/>
</dbReference>
<keyword evidence="3" id="KW-0234">DNA repair</keyword>
<dbReference type="AlphaFoldDB" id="A0A3E0VLZ5"/>
<keyword evidence="2" id="KW-0378">Hydrolase</keyword>
<evidence type="ECO:0000313" key="6">
    <source>
        <dbReference type="Proteomes" id="UP000256486"/>
    </source>
</evidence>
<organism evidence="5 6">
    <name type="scientific">Subtercola boreus</name>
    <dbReference type="NCBI Taxonomy" id="120213"/>
    <lineage>
        <taxon>Bacteria</taxon>
        <taxon>Bacillati</taxon>
        <taxon>Actinomycetota</taxon>
        <taxon>Actinomycetes</taxon>
        <taxon>Micrococcales</taxon>
        <taxon>Microbacteriaceae</taxon>
        <taxon>Subtercola</taxon>
    </lineage>
</organism>
<proteinExistence type="predicted"/>
<evidence type="ECO:0000259" key="4">
    <source>
        <dbReference type="SMART" id="SM00986"/>
    </source>
</evidence>
<dbReference type="GO" id="GO:0004844">
    <property type="term" value="F:uracil DNA N-glycosylase activity"/>
    <property type="evidence" value="ECO:0007669"/>
    <property type="project" value="TreeGrafter"/>
</dbReference>
<dbReference type="PANTHER" id="PTHR12159:SF9">
    <property type="entry name" value="G_T MISMATCH-SPECIFIC THYMINE DNA GLYCOSYLASE"/>
    <property type="match status" value="1"/>
</dbReference>
<accession>A0A3E0VLZ5</accession>
<protein>
    <submittedName>
        <fullName evidence="5">Mismatch-specific DNA-glycosylase</fullName>
    </submittedName>
</protein>
<evidence type="ECO:0000256" key="2">
    <source>
        <dbReference type="ARBA" id="ARBA00022801"/>
    </source>
</evidence>
<sequence>MTFTRADLAAFHGGTLPDLIGPHVRLLFVGINPGLRTVAVQAHFGGGSNRFYPALYRAGILDRRIIASNGFEPDDLAHLEERGVGITNLVATASARADELTHAELVEGAARLEERVRMIAPAVVAMLGITAYRQAFARPKAVEGRQPELLGGVPLWVVPNPSGLNAHATVDTLAAAYRAAAVAAGIRVYDAPPVP</sequence>
<dbReference type="CDD" id="cd10028">
    <property type="entry name" value="UDG-F2_TDG_MUG"/>
    <property type="match status" value="1"/>
</dbReference>
<dbReference type="EMBL" id="NBWZ01000001">
    <property type="protein sequence ID" value="RFA10453.1"/>
    <property type="molecule type" value="Genomic_DNA"/>
</dbReference>
<dbReference type="Proteomes" id="UP000256486">
    <property type="component" value="Unassembled WGS sequence"/>
</dbReference>
<reference evidence="5 6" key="1">
    <citation type="submission" date="2017-04" db="EMBL/GenBank/DDBJ databases">
        <title>Comparative genome analysis of Subtercola boreus.</title>
        <authorList>
            <person name="Cho Y.-J."/>
            <person name="Cho A."/>
            <person name="Kim O.-S."/>
            <person name="Lee J.-I."/>
        </authorList>
    </citation>
    <scope>NUCLEOTIDE SEQUENCE [LARGE SCALE GENOMIC DNA]</scope>
    <source>
        <strain evidence="5 6">K300</strain>
    </source>
</reference>
<evidence type="ECO:0000256" key="3">
    <source>
        <dbReference type="ARBA" id="ARBA00023204"/>
    </source>
</evidence>
<dbReference type="RefSeq" id="WP_116415828.1">
    <property type="nucleotide sequence ID" value="NZ_NBWZ01000001.1"/>
</dbReference>
<evidence type="ECO:0000313" key="5">
    <source>
        <dbReference type="EMBL" id="RFA10453.1"/>
    </source>
</evidence>
<dbReference type="Gene3D" id="3.40.470.10">
    <property type="entry name" value="Uracil-DNA glycosylase-like domain"/>
    <property type="match status" value="1"/>
</dbReference>
<keyword evidence="6" id="KW-1185">Reference proteome</keyword>
<dbReference type="GO" id="GO:0006285">
    <property type="term" value="P:base-excision repair, AP site formation"/>
    <property type="evidence" value="ECO:0007669"/>
    <property type="project" value="InterPro"/>
</dbReference>
<gene>
    <name evidence="5" type="ORF">B7R54_15515</name>
</gene>
<feature type="domain" description="Uracil-DNA glycosylase-like" evidence="4">
    <location>
        <begin position="17"/>
        <end position="180"/>
    </location>
</feature>
<dbReference type="SMART" id="SM00987">
    <property type="entry name" value="UreE_C"/>
    <property type="match status" value="1"/>
</dbReference>